<name>A0A8H7RGE1_9FUNG</name>
<proteinExistence type="predicted"/>
<dbReference type="Proteomes" id="UP000646827">
    <property type="component" value="Unassembled WGS sequence"/>
</dbReference>
<evidence type="ECO:0000313" key="2">
    <source>
        <dbReference type="Proteomes" id="UP000646827"/>
    </source>
</evidence>
<dbReference type="EMBL" id="JAEPRB010000904">
    <property type="protein sequence ID" value="KAG2210686.1"/>
    <property type="molecule type" value="Genomic_DNA"/>
</dbReference>
<comment type="caution">
    <text evidence="1">The sequence shown here is derived from an EMBL/GenBank/DDBJ whole genome shotgun (WGS) entry which is preliminary data.</text>
</comment>
<evidence type="ECO:0000313" key="1">
    <source>
        <dbReference type="EMBL" id="KAG2210686.1"/>
    </source>
</evidence>
<gene>
    <name evidence="1" type="ORF">INT45_003997</name>
</gene>
<reference evidence="1 2" key="1">
    <citation type="submission" date="2020-12" db="EMBL/GenBank/DDBJ databases">
        <title>Metabolic potential, ecology and presence of endohyphal bacteria is reflected in genomic diversity of Mucoromycotina.</title>
        <authorList>
            <person name="Muszewska A."/>
            <person name="Okrasinska A."/>
            <person name="Steczkiewicz K."/>
            <person name="Drgas O."/>
            <person name="Orlowska M."/>
            <person name="Perlinska-Lenart U."/>
            <person name="Aleksandrzak-Piekarczyk T."/>
            <person name="Szatraj K."/>
            <person name="Zielenkiewicz U."/>
            <person name="Pilsyk S."/>
            <person name="Malc E."/>
            <person name="Mieczkowski P."/>
            <person name="Kruszewska J.S."/>
            <person name="Biernat P."/>
            <person name="Pawlowska J."/>
        </authorList>
    </citation>
    <scope>NUCLEOTIDE SEQUENCE [LARGE SCALE GENOMIC DNA]</scope>
    <source>
        <strain evidence="1 2">CBS 142.35</strain>
    </source>
</reference>
<dbReference type="AlphaFoldDB" id="A0A8H7RGE1"/>
<dbReference type="OrthoDB" id="2267587at2759"/>
<keyword evidence="2" id="KW-1185">Reference proteome</keyword>
<organism evidence="1 2">
    <name type="scientific">Circinella minor</name>
    <dbReference type="NCBI Taxonomy" id="1195481"/>
    <lineage>
        <taxon>Eukaryota</taxon>
        <taxon>Fungi</taxon>
        <taxon>Fungi incertae sedis</taxon>
        <taxon>Mucoromycota</taxon>
        <taxon>Mucoromycotina</taxon>
        <taxon>Mucoromycetes</taxon>
        <taxon>Mucorales</taxon>
        <taxon>Lichtheimiaceae</taxon>
        <taxon>Circinella</taxon>
    </lineage>
</organism>
<sequence>MLSKNPAWVLKRVKRVIPPPNDLYPVVELLFQEYGRLKCSLTNRTLFDDQTWKQAENVLNTIRCGCVSDPLGVSFYFEIGRDKNQLPLYRCTRRTNTLEGGVHINIVRKFASFGAGPKLTDCILADYRLRHNIHASMKNRYKTSHHGHYDPWLTESINILCQKYGMNTLDPRFNGGYTSGRLCLTSGRESFGITATPEEISKSLNMQHIPQQLLDTTVTIPMLISISTRFSIPTGIINNPRGALYNNLATKQQVKKAVLPLHTQLEYKLFSKKLHCIHMVHFTCNRQ</sequence>
<accession>A0A8H7RGE1</accession>
<protein>
    <submittedName>
        <fullName evidence="1">Uncharacterized protein</fullName>
    </submittedName>
</protein>